<evidence type="ECO:0000256" key="1">
    <source>
        <dbReference type="SAM" id="MobiDB-lite"/>
    </source>
</evidence>
<sequence length="57" mass="6125">MIPVCSLSSMSHPVMQEPVALVSDGAKSSIIESTGGSRTYGVRRQSRQWRSSLKSGT</sequence>
<feature type="region of interest" description="Disordered" evidence="1">
    <location>
        <begin position="32"/>
        <end position="57"/>
    </location>
</feature>
<protein>
    <submittedName>
        <fullName evidence="2">Uncharacterized protein</fullName>
    </submittedName>
</protein>
<reference evidence="2" key="2">
    <citation type="journal article" date="2015" name="Data Brief">
        <title>Shoot transcriptome of the giant reed, Arundo donax.</title>
        <authorList>
            <person name="Barrero R.A."/>
            <person name="Guerrero F.D."/>
            <person name="Moolhuijzen P."/>
            <person name="Goolsby J.A."/>
            <person name="Tidwell J."/>
            <person name="Bellgard S.E."/>
            <person name="Bellgard M.I."/>
        </authorList>
    </citation>
    <scope>NUCLEOTIDE SEQUENCE</scope>
    <source>
        <tissue evidence="2">Shoot tissue taken approximately 20 cm above the soil surface</tissue>
    </source>
</reference>
<dbReference type="AlphaFoldDB" id="A0A0A8ZBS5"/>
<name>A0A0A8ZBS5_ARUDO</name>
<organism evidence="2">
    <name type="scientific">Arundo donax</name>
    <name type="common">Giant reed</name>
    <name type="synonym">Donax arundinaceus</name>
    <dbReference type="NCBI Taxonomy" id="35708"/>
    <lineage>
        <taxon>Eukaryota</taxon>
        <taxon>Viridiplantae</taxon>
        <taxon>Streptophyta</taxon>
        <taxon>Embryophyta</taxon>
        <taxon>Tracheophyta</taxon>
        <taxon>Spermatophyta</taxon>
        <taxon>Magnoliopsida</taxon>
        <taxon>Liliopsida</taxon>
        <taxon>Poales</taxon>
        <taxon>Poaceae</taxon>
        <taxon>PACMAD clade</taxon>
        <taxon>Arundinoideae</taxon>
        <taxon>Arundineae</taxon>
        <taxon>Arundo</taxon>
    </lineage>
</organism>
<reference evidence="2" key="1">
    <citation type="submission" date="2014-09" db="EMBL/GenBank/DDBJ databases">
        <authorList>
            <person name="Magalhaes I.L.F."/>
            <person name="Oliveira U."/>
            <person name="Santos F.R."/>
            <person name="Vidigal T.H.D.A."/>
            <person name="Brescovit A.D."/>
            <person name="Santos A.J."/>
        </authorList>
    </citation>
    <scope>NUCLEOTIDE SEQUENCE</scope>
    <source>
        <tissue evidence="2">Shoot tissue taken approximately 20 cm above the soil surface</tissue>
    </source>
</reference>
<dbReference type="EMBL" id="GBRH01263730">
    <property type="protein sequence ID" value="JAD34165.1"/>
    <property type="molecule type" value="Transcribed_RNA"/>
</dbReference>
<feature type="compositionally biased region" description="Polar residues" evidence="1">
    <location>
        <begin position="48"/>
        <end position="57"/>
    </location>
</feature>
<proteinExistence type="predicted"/>
<accession>A0A0A8ZBS5</accession>
<evidence type="ECO:0000313" key="2">
    <source>
        <dbReference type="EMBL" id="JAD34165.1"/>
    </source>
</evidence>